<keyword evidence="4" id="KW-1185">Reference proteome</keyword>
<proteinExistence type="predicted"/>
<feature type="transmembrane region" description="Helical" evidence="1">
    <location>
        <begin position="67"/>
        <end position="85"/>
    </location>
</feature>
<keyword evidence="1" id="KW-0812">Transmembrane</keyword>
<reference evidence="3" key="1">
    <citation type="submission" date="2023-06" db="EMBL/GenBank/DDBJ databases">
        <title>Genome-scale phylogeny and comparative genomics of the fungal order Sordariales.</title>
        <authorList>
            <consortium name="Lawrence Berkeley National Laboratory"/>
            <person name="Hensen N."/>
            <person name="Bonometti L."/>
            <person name="Westerberg I."/>
            <person name="Brannstrom I.O."/>
            <person name="Guillou S."/>
            <person name="Cros-Aarteil S."/>
            <person name="Calhoun S."/>
            <person name="Haridas S."/>
            <person name="Kuo A."/>
            <person name="Mondo S."/>
            <person name="Pangilinan J."/>
            <person name="Riley R."/>
            <person name="LaButti K."/>
            <person name="Andreopoulos B."/>
            <person name="Lipzen A."/>
            <person name="Chen C."/>
            <person name="Yanf M."/>
            <person name="Daum C."/>
            <person name="Ng V."/>
            <person name="Clum A."/>
            <person name="Steindorff A."/>
            <person name="Ohm R."/>
            <person name="Martin F."/>
            <person name="Silar P."/>
            <person name="Natvig D."/>
            <person name="Lalanne C."/>
            <person name="Gautier V."/>
            <person name="Ament-velasquez S.L."/>
            <person name="Kruys A."/>
            <person name="Hutchinson M.I."/>
            <person name="Powell A.J."/>
            <person name="Barry K."/>
            <person name="Miller A.N."/>
            <person name="Grigoriev I.V."/>
            <person name="Debuchy R."/>
            <person name="Gladieux P."/>
            <person name="Thoren M.H."/>
            <person name="Johannesson H."/>
        </authorList>
    </citation>
    <scope>NUCLEOTIDE SEQUENCE</scope>
    <source>
        <strain evidence="3">SMH3391-2</strain>
    </source>
</reference>
<evidence type="ECO:0000256" key="1">
    <source>
        <dbReference type="SAM" id="Phobius"/>
    </source>
</evidence>
<evidence type="ECO:0008006" key="5">
    <source>
        <dbReference type="Google" id="ProtNLM"/>
    </source>
</evidence>
<gene>
    <name evidence="3" type="ORF">B0T17DRAFT_528955</name>
</gene>
<keyword evidence="1" id="KW-1133">Transmembrane helix</keyword>
<name>A0AA39XB35_9PEZI</name>
<evidence type="ECO:0000313" key="4">
    <source>
        <dbReference type="Proteomes" id="UP001174934"/>
    </source>
</evidence>
<feature type="chain" id="PRO_5041226651" description="Secreted protein" evidence="2">
    <location>
        <begin position="17"/>
        <end position="89"/>
    </location>
</feature>
<feature type="signal peptide" evidence="2">
    <location>
        <begin position="1"/>
        <end position="16"/>
    </location>
</feature>
<keyword evidence="1" id="KW-0472">Membrane</keyword>
<dbReference type="EMBL" id="JAULSR010000002">
    <property type="protein sequence ID" value="KAK0630659.1"/>
    <property type="molecule type" value="Genomic_DNA"/>
</dbReference>
<organism evidence="3 4">
    <name type="scientific">Bombardia bombarda</name>
    <dbReference type="NCBI Taxonomy" id="252184"/>
    <lineage>
        <taxon>Eukaryota</taxon>
        <taxon>Fungi</taxon>
        <taxon>Dikarya</taxon>
        <taxon>Ascomycota</taxon>
        <taxon>Pezizomycotina</taxon>
        <taxon>Sordariomycetes</taxon>
        <taxon>Sordariomycetidae</taxon>
        <taxon>Sordariales</taxon>
        <taxon>Lasiosphaeriaceae</taxon>
        <taxon>Bombardia</taxon>
    </lineage>
</organism>
<dbReference type="AlphaFoldDB" id="A0AA39XB35"/>
<evidence type="ECO:0000313" key="3">
    <source>
        <dbReference type="EMBL" id="KAK0630659.1"/>
    </source>
</evidence>
<sequence>MLFFFLFCLFFFLFYGDNVSFHFMQWNPGVAYSGRSSSGSVFQRVVLSLISLVPRASSVLFQVIEPINYSTIYLFLVCAITHWLFRSTT</sequence>
<protein>
    <recommendedName>
        <fullName evidence="5">Secreted protein</fullName>
    </recommendedName>
</protein>
<keyword evidence="2" id="KW-0732">Signal</keyword>
<evidence type="ECO:0000256" key="2">
    <source>
        <dbReference type="SAM" id="SignalP"/>
    </source>
</evidence>
<comment type="caution">
    <text evidence="3">The sequence shown here is derived from an EMBL/GenBank/DDBJ whole genome shotgun (WGS) entry which is preliminary data.</text>
</comment>
<dbReference type="Proteomes" id="UP001174934">
    <property type="component" value="Unassembled WGS sequence"/>
</dbReference>
<accession>A0AA39XB35</accession>